<dbReference type="InterPro" id="IPR003759">
    <property type="entry name" value="Cbl-bd_cap"/>
</dbReference>
<protein>
    <submittedName>
        <fullName evidence="4">Methanogenic corrinoid protein MtbC1</fullName>
    </submittedName>
</protein>
<dbReference type="CDD" id="cd02065">
    <property type="entry name" value="B12-binding_like"/>
    <property type="match status" value="1"/>
</dbReference>
<dbReference type="GO" id="GO:0008705">
    <property type="term" value="F:methionine synthase activity"/>
    <property type="evidence" value="ECO:0007669"/>
    <property type="project" value="TreeGrafter"/>
</dbReference>
<dbReference type="AlphaFoldDB" id="A0A1H6C561"/>
<dbReference type="EMBL" id="FNVO01000008">
    <property type="protein sequence ID" value="SEG67496.1"/>
    <property type="molecule type" value="Genomic_DNA"/>
</dbReference>
<evidence type="ECO:0000313" key="4">
    <source>
        <dbReference type="EMBL" id="SEG67496.1"/>
    </source>
</evidence>
<keyword evidence="1" id="KW-0479">Metal-binding</keyword>
<dbReference type="RefSeq" id="WP_103939422.1">
    <property type="nucleotide sequence ID" value="NZ_FNVO01000008.1"/>
</dbReference>
<keyword evidence="5" id="KW-1185">Reference proteome</keyword>
<dbReference type="OrthoDB" id="3782345at2"/>
<dbReference type="PANTHER" id="PTHR45833:SF1">
    <property type="entry name" value="METHIONINE SYNTHASE"/>
    <property type="match status" value="1"/>
</dbReference>
<evidence type="ECO:0000256" key="2">
    <source>
        <dbReference type="ARBA" id="ARBA00023285"/>
    </source>
</evidence>
<dbReference type="GO" id="GO:0005829">
    <property type="term" value="C:cytosol"/>
    <property type="evidence" value="ECO:0007669"/>
    <property type="project" value="TreeGrafter"/>
</dbReference>
<dbReference type="GO" id="GO:0050667">
    <property type="term" value="P:homocysteine metabolic process"/>
    <property type="evidence" value="ECO:0007669"/>
    <property type="project" value="TreeGrafter"/>
</dbReference>
<dbReference type="Proteomes" id="UP000236723">
    <property type="component" value="Unassembled WGS sequence"/>
</dbReference>
<reference evidence="5" key="1">
    <citation type="submission" date="2016-10" db="EMBL/GenBank/DDBJ databases">
        <authorList>
            <person name="Varghese N."/>
            <person name="Submissions S."/>
        </authorList>
    </citation>
    <scope>NUCLEOTIDE SEQUENCE [LARGE SCALE GENOMIC DNA]</scope>
    <source>
        <strain evidence="5">DSM 43163</strain>
    </source>
</reference>
<proteinExistence type="predicted"/>
<dbReference type="InterPro" id="IPR050554">
    <property type="entry name" value="Met_Synthase/Corrinoid"/>
</dbReference>
<dbReference type="SUPFAM" id="SSF52242">
    <property type="entry name" value="Cobalamin (vitamin B12)-binding domain"/>
    <property type="match status" value="1"/>
</dbReference>
<feature type="domain" description="B12-binding" evidence="3">
    <location>
        <begin position="108"/>
        <end position="234"/>
    </location>
</feature>
<dbReference type="GO" id="GO:0046872">
    <property type="term" value="F:metal ion binding"/>
    <property type="evidence" value="ECO:0007669"/>
    <property type="project" value="UniProtKB-KW"/>
</dbReference>
<evidence type="ECO:0000313" key="5">
    <source>
        <dbReference type="Proteomes" id="UP000236723"/>
    </source>
</evidence>
<evidence type="ECO:0000259" key="3">
    <source>
        <dbReference type="PROSITE" id="PS51332"/>
    </source>
</evidence>
<accession>A0A1H6C561</accession>
<dbReference type="Gene3D" id="1.10.1240.10">
    <property type="entry name" value="Methionine synthase domain"/>
    <property type="match status" value="1"/>
</dbReference>
<dbReference type="InterPro" id="IPR006158">
    <property type="entry name" value="Cobalamin-bd"/>
</dbReference>
<dbReference type="Pfam" id="PF02607">
    <property type="entry name" value="B12-binding_2"/>
    <property type="match status" value="1"/>
</dbReference>
<dbReference type="PANTHER" id="PTHR45833">
    <property type="entry name" value="METHIONINE SYNTHASE"/>
    <property type="match status" value="1"/>
</dbReference>
<keyword evidence="2" id="KW-0170">Cobalt</keyword>
<dbReference type="Gene3D" id="3.40.50.280">
    <property type="entry name" value="Cobalamin-binding domain"/>
    <property type="match status" value="1"/>
</dbReference>
<dbReference type="GO" id="GO:0046653">
    <property type="term" value="P:tetrahydrofolate metabolic process"/>
    <property type="evidence" value="ECO:0007669"/>
    <property type="project" value="TreeGrafter"/>
</dbReference>
<dbReference type="Pfam" id="PF02310">
    <property type="entry name" value="B12-binding"/>
    <property type="match status" value="1"/>
</dbReference>
<evidence type="ECO:0000256" key="1">
    <source>
        <dbReference type="ARBA" id="ARBA00022723"/>
    </source>
</evidence>
<dbReference type="InterPro" id="IPR036724">
    <property type="entry name" value="Cobalamin-bd_sf"/>
</dbReference>
<name>A0A1H6C561_9ACTN</name>
<dbReference type="PROSITE" id="PS51332">
    <property type="entry name" value="B12_BINDING"/>
    <property type="match status" value="1"/>
</dbReference>
<organism evidence="4 5">
    <name type="scientific">Thermomonospora echinospora</name>
    <dbReference type="NCBI Taxonomy" id="1992"/>
    <lineage>
        <taxon>Bacteria</taxon>
        <taxon>Bacillati</taxon>
        <taxon>Actinomycetota</taxon>
        <taxon>Actinomycetes</taxon>
        <taxon>Streptosporangiales</taxon>
        <taxon>Thermomonosporaceae</taxon>
        <taxon>Thermomonospora</taxon>
    </lineage>
</organism>
<dbReference type="GO" id="GO:0031419">
    <property type="term" value="F:cobalamin binding"/>
    <property type="evidence" value="ECO:0007669"/>
    <property type="project" value="InterPro"/>
</dbReference>
<dbReference type="InterPro" id="IPR036594">
    <property type="entry name" value="Meth_synthase_dom"/>
</dbReference>
<gene>
    <name evidence="4" type="ORF">SAMN04489712_108293</name>
</gene>
<sequence>MSDPLRQAEPPVAMSTWTDRLWDAVTAGEEYAAADTAIAALDDGMDIEDLLLEVIAPLQARVGREWAANRMTVAQEHTATAVNERLIAAVAHHPAVRERRDERAADRLGRITVACIDGEWHALPARIVAEVLRLRGWHVDYLGAQVPTPHLIGHLHRTGPSLVALSSSIATRLPAAHAAIIACQATGTPVLVGGAAYGPAGRYASLLGADGWAGDARIAADRLAEAPLPPPSPPRQAIDDLPHLADQEYTHITRTATQLVRHVLGRLPSHVPVMVDYTDRQRRHTAEDIAHIVDFLATALYLDDPDLFTGFLTWTAGILSARNVPAHSLLPALELLSEQLADYPRATDMLTRAHTAITRPSPRTIEAGMSGGRLL</sequence>